<dbReference type="GO" id="GO:0004803">
    <property type="term" value="F:transposase activity"/>
    <property type="evidence" value="ECO:0007669"/>
    <property type="project" value="InterPro"/>
</dbReference>
<evidence type="ECO:0000313" key="5">
    <source>
        <dbReference type="EMBL" id="MSA68313.1"/>
    </source>
</evidence>
<accession>A0A6A8H150</accession>
<dbReference type="InterPro" id="IPR010921">
    <property type="entry name" value="Trp_repressor/repl_initiator"/>
</dbReference>
<feature type="compositionally biased region" description="Basic residues" evidence="2">
    <location>
        <begin position="109"/>
        <end position="122"/>
    </location>
</feature>
<dbReference type="InterPro" id="IPR052057">
    <property type="entry name" value="IS150/IS1296_orfA-like"/>
</dbReference>
<dbReference type="EMBL" id="WKOD01000008">
    <property type="protein sequence ID" value="MSA68313.1"/>
    <property type="molecule type" value="Genomic_DNA"/>
</dbReference>
<dbReference type="Gene3D" id="1.10.10.10">
    <property type="entry name" value="Winged helix-like DNA-binding domain superfamily/Winged helix DNA-binding domain"/>
    <property type="match status" value="1"/>
</dbReference>
<dbReference type="Pfam" id="PF01527">
    <property type="entry name" value="HTH_Tnp_1"/>
    <property type="match status" value="1"/>
</dbReference>
<dbReference type="PANTHER" id="PTHR33795:SF1">
    <property type="entry name" value="INSERTION ELEMENT IS150 PROTEIN INSJ"/>
    <property type="match status" value="1"/>
</dbReference>
<name>A0A6A8H150_9LACO</name>
<proteinExistence type="inferred from homology"/>
<comment type="caution">
    <text evidence="5">The sequence shown here is derived from an EMBL/GenBank/DDBJ whole genome shotgun (WGS) entry which is preliminary data.</text>
</comment>
<evidence type="ECO:0000259" key="3">
    <source>
        <dbReference type="Pfam" id="PF13518"/>
    </source>
</evidence>
<organism evidence="5">
    <name type="scientific">Ligilactobacillus ruminis</name>
    <dbReference type="NCBI Taxonomy" id="1623"/>
    <lineage>
        <taxon>Bacteria</taxon>
        <taxon>Bacillati</taxon>
        <taxon>Bacillota</taxon>
        <taxon>Bacilli</taxon>
        <taxon>Lactobacillales</taxon>
        <taxon>Lactobacillaceae</taxon>
        <taxon>Ligilactobacillus</taxon>
    </lineage>
</organism>
<gene>
    <name evidence="4" type="ORF">GKC89_04125</name>
    <name evidence="5" type="ORF">GKC89_04240</name>
</gene>
<evidence type="ECO:0000256" key="2">
    <source>
        <dbReference type="SAM" id="MobiDB-lite"/>
    </source>
</evidence>
<dbReference type="SUPFAM" id="SSF48295">
    <property type="entry name" value="TrpR-like"/>
    <property type="match status" value="1"/>
</dbReference>
<dbReference type="InterPro" id="IPR036388">
    <property type="entry name" value="WH-like_DNA-bd_sf"/>
</dbReference>
<dbReference type="GO" id="GO:0043565">
    <property type="term" value="F:sequence-specific DNA binding"/>
    <property type="evidence" value="ECO:0007669"/>
    <property type="project" value="InterPro"/>
</dbReference>
<feature type="compositionally biased region" description="Basic and acidic residues" evidence="2">
    <location>
        <begin position="123"/>
        <end position="136"/>
    </location>
</feature>
<dbReference type="Gene3D" id="1.10.10.60">
    <property type="entry name" value="Homeodomain-like"/>
    <property type="match status" value="1"/>
</dbReference>
<evidence type="ECO:0000313" key="4">
    <source>
        <dbReference type="EMBL" id="MSA68295.1"/>
    </source>
</evidence>
<dbReference type="Pfam" id="PF13518">
    <property type="entry name" value="HTH_28"/>
    <property type="match status" value="1"/>
</dbReference>
<feature type="domain" description="Insertion element IS150 protein InsJ-like helix-turn-helix" evidence="3">
    <location>
        <begin position="63"/>
        <end position="115"/>
    </location>
</feature>
<dbReference type="InterPro" id="IPR055247">
    <property type="entry name" value="InsJ-like_HTH"/>
</dbReference>
<dbReference type="EMBL" id="WKOD01000008">
    <property type="protein sequence ID" value="MSA68295.1"/>
    <property type="molecule type" value="Genomic_DNA"/>
</dbReference>
<dbReference type="GO" id="GO:0006313">
    <property type="term" value="P:DNA transposition"/>
    <property type="evidence" value="ECO:0007669"/>
    <property type="project" value="InterPro"/>
</dbReference>
<dbReference type="InterPro" id="IPR009057">
    <property type="entry name" value="Homeodomain-like_sf"/>
</dbReference>
<evidence type="ECO:0000256" key="1">
    <source>
        <dbReference type="ARBA" id="ARBA00038232"/>
    </source>
</evidence>
<protein>
    <submittedName>
        <fullName evidence="5">Helix-turn-helix domain-containing protein</fullName>
    </submittedName>
</protein>
<reference evidence="5" key="1">
    <citation type="journal article" date="2019" name="Nat. Med.">
        <title>A library of human gut bacterial isolates paired with longitudinal multiomics data enables mechanistic microbiome research.</title>
        <authorList>
            <person name="Poyet M."/>
            <person name="Groussin M."/>
            <person name="Gibbons S.M."/>
            <person name="Avila-Pacheco J."/>
            <person name="Jiang X."/>
            <person name="Kearney S.M."/>
            <person name="Perrotta A.R."/>
            <person name="Berdy B."/>
            <person name="Zhao S."/>
            <person name="Lieberman T.D."/>
            <person name="Swanson P.K."/>
            <person name="Smith M."/>
            <person name="Roesemann S."/>
            <person name="Alexander J.E."/>
            <person name="Rich S.A."/>
            <person name="Livny J."/>
            <person name="Vlamakis H."/>
            <person name="Clish C."/>
            <person name="Bullock K."/>
            <person name="Deik A."/>
            <person name="Scott J."/>
            <person name="Pierce K.A."/>
            <person name="Xavier R.J."/>
            <person name="Alm E.J."/>
        </authorList>
    </citation>
    <scope>NUCLEOTIDE SEQUENCE</scope>
    <source>
        <strain evidence="5">BIOML-A18</strain>
    </source>
</reference>
<sequence length="177" mass="20590">MAKYSPELKAEIISKYNQGMATSIQLAREYNLNSRVIRSWIQTYRLQGKIRHSRNKRIFDTDFKLAVIDYYQTHEVTIAEVAARFDLLPGQVSHWRTLFKTGGIEALRPHQKGRKPKQMKSPKHPEKKPTSSELSENERLKAEIIKLKKELYDARLDAAILKKAAALFWNSKHDGKR</sequence>
<dbReference type="RefSeq" id="WP_154236780.1">
    <property type="nucleotide sequence ID" value="NZ_CP129341.1"/>
</dbReference>
<dbReference type="AlphaFoldDB" id="A0A6A8H150"/>
<dbReference type="PANTHER" id="PTHR33795">
    <property type="entry name" value="INSERTION ELEMENT IS150 PROTEIN INSJ"/>
    <property type="match status" value="1"/>
</dbReference>
<dbReference type="SUPFAM" id="SSF46689">
    <property type="entry name" value="Homeodomain-like"/>
    <property type="match status" value="1"/>
</dbReference>
<comment type="similarity">
    <text evidence="1">Belongs to the IS150/IS1296 orfA family.</text>
</comment>
<feature type="region of interest" description="Disordered" evidence="2">
    <location>
        <begin position="106"/>
        <end position="136"/>
    </location>
</feature>
<dbReference type="InterPro" id="IPR002514">
    <property type="entry name" value="Transposase_8"/>
</dbReference>